<reference evidence="2 3" key="1">
    <citation type="submission" date="2016-11" db="EMBL/GenBank/DDBJ databases">
        <authorList>
            <person name="Jaros S."/>
            <person name="Januszkiewicz K."/>
            <person name="Wedrychowicz H."/>
        </authorList>
    </citation>
    <scope>NUCLEOTIDE SEQUENCE [LARGE SCALE GENOMIC DNA]</scope>
    <source>
        <strain evidence="2 3">DSM 8605</strain>
    </source>
</reference>
<organism evidence="2 3">
    <name type="scientific">Clostridium grantii DSM 8605</name>
    <dbReference type="NCBI Taxonomy" id="1121316"/>
    <lineage>
        <taxon>Bacteria</taxon>
        <taxon>Bacillati</taxon>
        <taxon>Bacillota</taxon>
        <taxon>Clostridia</taxon>
        <taxon>Eubacteriales</taxon>
        <taxon>Clostridiaceae</taxon>
        <taxon>Clostridium</taxon>
    </lineage>
</organism>
<evidence type="ECO:0000313" key="3">
    <source>
        <dbReference type="Proteomes" id="UP000184447"/>
    </source>
</evidence>
<dbReference type="InterPro" id="IPR036390">
    <property type="entry name" value="WH_DNA-bd_sf"/>
</dbReference>
<dbReference type="EMBL" id="FQXM01000004">
    <property type="protein sequence ID" value="SHH34129.1"/>
    <property type="molecule type" value="Genomic_DNA"/>
</dbReference>
<keyword evidence="3" id="KW-1185">Reference proteome</keyword>
<dbReference type="Gene3D" id="1.10.10.10">
    <property type="entry name" value="Winged helix-like DNA-binding domain superfamily/Winged helix DNA-binding domain"/>
    <property type="match status" value="1"/>
</dbReference>
<dbReference type="Proteomes" id="UP000184447">
    <property type="component" value="Unassembled WGS sequence"/>
</dbReference>
<feature type="domain" description="NrtR DNA-binding winged helix" evidence="1">
    <location>
        <begin position="138"/>
        <end position="193"/>
    </location>
</feature>
<dbReference type="SUPFAM" id="SSF46785">
    <property type="entry name" value="Winged helix' DNA-binding domain"/>
    <property type="match status" value="1"/>
</dbReference>
<dbReference type="Gene3D" id="3.90.79.10">
    <property type="entry name" value="Nucleoside Triphosphate Pyrophosphohydrolase"/>
    <property type="match status" value="1"/>
</dbReference>
<dbReference type="STRING" id="1121316.SAMN02745207_00780"/>
<gene>
    <name evidence="2" type="ORF">SAMN02745207_00780</name>
</gene>
<evidence type="ECO:0000259" key="1">
    <source>
        <dbReference type="Pfam" id="PF21906"/>
    </source>
</evidence>
<protein>
    <recommendedName>
        <fullName evidence="1">NrtR DNA-binding winged helix domain-containing protein</fullName>
    </recommendedName>
</protein>
<name>A0A1M5S6L1_9CLOT</name>
<dbReference type="Pfam" id="PF21906">
    <property type="entry name" value="WHD_NrtR"/>
    <property type="match status" value="1"/>
</dbReference>
<dbReference type="AlphaFoldDB" id="A0A1M5S6L1"/>
<sequence length="201" mass="24332">MYNMEQLYSFGEVNRDPRTRVISVGNMALISKDNINFNKEKPVKESKWFWVEKKLIAIQNHEKYNLNKYLLKFISEDGEIEVKYEISEKIENSILRRKEQSYKLVETTNKDLAFDHYKIIDYAIDRVRNKIEYTPIALNLLPRLFTVKELQYVYEAIMGREILNFRRKMDDMIIETDEKIEGKPFRPAKIFKFNEKWEHNF</sequence>
<accession>A0A1M5S6L1</accession>
<proteinExistence type="predicted"/>
<evidence type="ECO:0000313" key="2">
    <source>
        <dbReference type="EMBL" id="SHH34129.1"/>
    </source>
</evidence>
<dbReference type="InterPro" id="IPR036388">
    <property type="entry name" value="WH-like_DNA-bd_sf"/>
</dbReference>
<dbReference type="InterPro" id="IPR054105">
    <property type="entry name" value="WHD_NrtR"/>
</dbReference>